<protein>
    <submittedName>
        <fullName evidence="1">Uncharacterized protein</fullName>
    </submittedName>
</protein>
<sequence>MCLVKSDLAHILVMIGLDGKTICKWLSSTQGFDTRSL</sequence>
<dbReference type="AlphaFoldDB" id="A0A2P2PRN8"/>
<evidence type="ECO:0000313" key="1">
    <source>
        <dbReference type="EMBL" id="MBX57392.1"/>
    </source>
</evidence>
<dbReference type="EMBL" id="GGEC01076908">
    <property type="protein sequence ID" value="MBX57392.1"/>
    <property type="molecule type" value="Transcribed_RNA"/>
</dbReference>
<proteinExistence type="predicted"/>
<accession>A0A2P2PRN8</accession>
<name>A0A2P2PRN8_RHIMU</name>
<organism evidence="1">
    <name type="scientific">Rhizophora mucronata</name>
    <name type="common">Asiatic mangrove</name>
    <dbReference type="NCBI Taxonomy" id="61149"/>
    <lineage>
        <taxon>Eukaryota</taxon>
        <taxon>Viridiplantae</taxon>
        <taxon>Streptophyta</taxon>
        <taxon>Embryophyta</taxon>
        <taxon>Tracheophyta</taxon>
        <taxon>Spermatophyta</taxon>
        <taxon>Magnoliopsida</taxon>
        <taxon>eudicotyledons</taxon>
        <taxon>Gunneridae</taxon>
        <taxon>Pentapetalae</taxon>
        <taxon>rosids</taxon>
        <taxon>fabids</taxon>
        <taxon>Malpighiales</taxon>
        <taxon>Rhizophoraceae</taxon>
        <taxon>Rhizophora</taxon>
    </lineage>
</organism>
<reference evidence="1" key="1">
    <citation type="submission" date="2018-02" db="EMBL/GenBank/DDBJ databases">
        <title>Rhizophora mucronata_Transcriptome.</title>
        <authorList>
            <person name="Meera S.P."/>
            <person name="Sreeshan A."/>
            <person name="Augustine A."/>
        </authorList>
    </citation>
    <scope>NUCLEOTIDE SEQUENCE</scope>
    <source>
        <tissue evidence="1">Leaf</tissue>
    </source>
</reference>